<comment type="caution">
    <text evidence="1">The sequence shown here is derived from an EMBL/GenBank/DDBJ whole genome shotgun (WGS) entry which is preliminary data.</text>
</comment>
<evidence type="ECO:0000313" key="2">
    <source>
        <dbReference type="Proteomes" id="UP001145742"/>
    </source>
</evidence>
<protein>
    <submittedName>
        <fullName evidence="1">Uncharacterized protein</fullName>
    </submittedName>
</protein>
<sequence length="246" mass="27020">METASHAGQSVHVTLKTQLCMLSGSQDTKPLSVQLLPAAVGQLCSRQADAGAAGSILHLAVQTVLVQETPGWNAIETWSDPGTVTPSPTRGDAFLDLSVPRVSELTDDIKIESSLGCSAHALVQFAVLRDIGQIKREARSLDFRKARFELFKKFTNGVIRERGFRQGSGTELTDEGIEGTLSKSEDDTKLSGVFDMPEGWDAIYRDLDKVKEWATGNLMKFKRPNARYYRKVRSSSDVNTGWGWAD</sequence>
<dbReference type="Proteomes" id="UP001145742">
    <property type="component" value="Unassembled WGS sequence"/>
</dbReference>
<accession>A0ABQ9DAP4</accession>
<gene>
    <name evidence="1" type="ORF">WISP_80340</name>
</gene>
<dbReference type="EMBL" id="WHWB01034007">
    <property type="protein sequence ID" value="KAJ7414998.1"/>
    <property type="molecule type" value="Genomic_DNA"/>
</dbReference>
<proteinExistence type="predicted"/>
<name>A0ABQ9DAP4_9PASS</name>
<keyword evidence="2" id="KW-1185">Reference proteome</keyword>
<reference evidence="1" key="1">
    <citation type="submission" date="2019-10" db="EMBL/GenBank/DDBJ databases">
        <authorList>
            <person name="Soares A.E.R."/>
            <person name="Aleixo A."/>
            <person name="Schneider P."/>
            <person name="Miyaki C.Y."/>
            <person name="Schneider M.P."/>
            <person name="Mello C."/>
            <person name="Vasconcelos A.T.R."/>
        </authorList>
    </citation>
    <scope>NUCLEOTIDE SEQUENCE</scope>
    <source>
        <tissue evidence="1">Muscle</tissue>
    </source>
</reference>
<organism evidence="1 2">
    <name type="scientific">Willisornis vidua</name>
    <name type="common">Xingu scale-backed antbird</name>
    <dbReference type="NCBI Taxonomy" id="1566151"/>
    <lineage>
        <taxon>Eukaryota</taxon>
        <taxon>Metazoa</taxon>
        <taxon>Chordata</taxon>
        <taxon>Craniata</taxon>
        <taxon>Vertebrata</taxon>
        <taxon>Euteleostomi</taxon>
        <taxon>Archelosauria</taxon>
        <taxon>Archosauria</taxon>
        <taxon>Dinosauria</taxon>
        <taxon>Saurischia</taxon>
        <taxon>Theropoda</taxon>
        <taxon>Coelurosauria</taxon>
        <taxon>Aves</taxon>
        <taxon>Neognathae</taxon>
        <taxon>Neoaves</taxon>
        <taxon>Telluraves</taxon>
        <taxon>Australaves</taxon>
        <taxon>Passeriformes</taxon>
        <taxon>Thamnophilidae</taxon>
        <taxon>Willisornis</taxon>
    </lineage>
</organism>
<evidence type="ECO:0000313" key="1">
    <source>
        <dbReference type="EMBL" id="KAJ7414998.1"/>
    </source>
</evidence>